<name>A0AAD5K8T9_9FUNG</name>
<keyword evidence="2" id="KW-1185">Reference proteome</keyword>
<proteinExistence type="predicted"/>
<reference evidence="1" key="2">
    <citation type="submission" date="2023-02" db="EMBL/GenBank/DDBJ databases">
        <authorList>
            <consortium name="DOE Joint Genome Institute"/>
            <person name="Mondo S.J."/>
            <person name="Chang Y."/>
            <person name="Wang Y."/>
            <person name="Ahrendt S."/>
            <person name="Andreopoulos W."/>
            <person name="Barry K."/>
            <person name="Beard J."/>
            <person name="Benny G.L."/>
            <person name="Blankenship S."/>
            <person name="Bonito G."/>
            <person name="Cuomo C."/>
            <person name="Desiro A."/>
            <person name="Gervers K.A."/>
            <person name="Hundley H."/>
            <person name="Kuo A."/>
            <person name="LaButti K."/>
            <person name="Lang B.F."/>
            <person name="Lipzen A."/>
            <person name="O'Donnell K."/>
            <person name="Pangilinan J."/>
            <person name="Reynolds N."/>
            <person name="Sandor L."/>
            <person name="Smith M.W."/>
            <person name="Tsang A."/>
            <person name="Grigoriev I.V."/>
            <person name="Stajich J.E."/>
            <person name="Spatafora J.W."/>
        </authorList>
    </citation>
    <scope>NUCLEOTIDE SEQUENCE</scope>
    <source>
        <strain evidence="1">RSA 2281</strain>
    </source>
</reference>
<gene>
    <name evidence="1" type="ORF">BDA99DRAFT_568834</name>
</gene>
<evidence type="ECO:0000313" key="1">
    <source>
        <dbReference type="EMBL" id="KAI9274655.1"/>
    </source>
</evidence>
<comment type="caution">
    <text evidence="1">The sequence shown here is derived from an EMBL/GenBank/DDBJ whole genome shotgun (WGS) entry which is preliminary data.</text>
</comment>
<accession>A0AAD5K8T9</accession>
<reference evidence="1" key="1">
    <citation type="journal article" date="2022" name="IScience">
        <title>Evolution of zygomycete secretomes and the origins of terrestrial fungal ecologies.</title>
        <authorList>
            <person name="Chang Y."/>
            <person name="Wang Y."/>
            <person name="Mondo S."/>
            <person name="Ahrendt S."/>
            <person name="Andreopoulos W."/>
            <person name="Barry K."/>
            <person name="Beard J."/>
            <person name="Benny G.L."/>
            <person name="Blankenship S."/>
            <person name="Bonito G."/>
            <person name="Cuomo C."/>
            <person name="Desiro A."/>
            <person name="Gervers K.A."/>
            <person name="Hundley H."/>
            <person name="Kuo A."/>
            <person name="LaButti K."/>
            <person name="Lang B.F."/>
            <person name="Lipzen A."/>
            <person name="O'Donnell K."/>
            <person name="Pangilinan J."/>
            <person name="Reynolds N."/>
            <person name="Sandor L."/>
            <person name="Smith M.E."/>
            <person name="Tsang A."/>
            <person name="Grigoriev I.V."/>
            <person name="Stajich J.E."/>
            <person name="Spatafora J.W."/>
        </authorList>
    </citation>
    <scope>NUCLEOTIDE SEQUENCE</scope>
    <source>
        <strain evidence="1">RSA 2281</strain>
    </source>
</reference>
<sequence length="179" mass="20600">MIHYIWYYNDSFRKVFQVSPYHYSSSPILHYQIGVDTTPLLLLLVEWTKEHSFGIGSIRITGKSLHISLYYVFGSNDKLLELNAFITRGLYYGLLKNVDKSNKHSLLKGLLDGHVNGLVLHNIEIPNFLHRVRTMQVNNANVVVKMELAEHNVHSEEFDDSHGANVKLEIPVIQEENLL</sequence>
<dbReference type="EMBL" id="JAIXMP010000004">
    <property type="protein sequence ID" value="KAI9274655.1"/>
    <property type="molecule type" value="Genomic_DNA"/>
</dbReference>
<dbReference type="Proteomes" id="UP001209540">
    <property type="component" value="Unassembled WGS sequence"/>
</dbReference>
<protein>
    <submittedName>
        <fullName evidence="1">Uncharacterized protein</fullName>
    </submittedName>
</protein>
<organism evidence="1 2">
    <name type="scientific">Phascolomyces articulosus</name>
    <dbReference type="NCBI Taxonomy" id="60185"/>
    <lineage>
        <taxon>Eukaryota</taxon>
        <taxon>Fungi</taxon>
        <taxon>Fungi incertae sedis</taxon>
        <taxon>Mucoromycota</taxon>
        <taxon>Mucoromycotina</taxon>
        <taxon>Mucoromycetes</taxon>
        <taxon>Mucorales</taxon>
        <taxon>Lichtheimiaceae</taxon>
        <taxon>Phascolomyces</taxon>
    </lineage>
</organism>
<dbReference type="AlphaFoldDB" id="A0AAD5K8T9"/>
<evidence type="ECO:0000313" key="2">
    <source>
        <dbReference type="Proteomes" id="UP001209540"/>
    </source>
</evidence>